<dbReference type="SUPFAM" id="SSF53649">
    <property type="entry name" value="Alkaline phosphatase-like"/>
    <property type="match status" value="1"/>
</dbReference>
<evidence type="ECO:0000313" key="1">
    <source>
        <dbReference type="EMBL" id="TFB78741.1"/>
    </source>
</evidence>
<dbReference type="InterPro" id="IPR002591">
    <property type="entry name" value="Phosphodiest/P_Trfase"/>
</dbReference>
<dbReference type="RefSeq" id="WP_104094618.1">
    <property type="nucleotide sequence ID" value="NZ_JACHBP010000001.1"/>
</dbReference>
<sequence>MLPATNSARPSLADVLTSCLDAILGRGNTLGLPPADRAIVLLVDGLGASSLRARAGHARVMARAFQKSSVATAGFPTTTAVNLATLTTGAQPGVHGLVGYTVLDGAHDRIVNQLNGWDDGLDPASWQRSRTVFERAADAGIPSVVVAQERYRDSGFTHAVLRGAGYVSGRTVPERFAAARRVLDSVEKGIVYLYVSELDQAAHARGWESGEWTDALEAVDAELGLLAASLGRSEGLIVTADHGVLDVPATSHVLFGDGAALVDGIRFVAGEPRCLQLHFEPDVSEALRAAVVDRWKAAEGDRAWVVTREEAIADGWFGPVVDDAVAPRIGDILVAARKAIAYYDLRAESQAGRHMIGQHGSFSPEESAVPLLRFGAFSTAGR</sequence>
<accession>A0A4R8V6L6</accession>
<dbReference type="InterPro" id="IPR017850">
    <property type="entry name" value="Alkaline_phosphatase_core_sf"/>
</dbReference>
<protein>
    <submittedName>
        <fullName evidence="1">Alkaline phosphatase family protein</fullName>
    </submittedName>
</protein>
<dbReference type="AlphaFoldDB" id="A0A4R8V6L6"/>
<dbReference type="PANTHER" id="PTHR10151">
    <property type="entry name" value="ECTONUCLEOTIDE PYROPHOSPHATASE/PHOSPHODIESTERASE"/>
    <property type="match status" value="1"/>
</dbReference>
<dbReference type="Proteomes" id="UP000298488">
    <property type="component" value="Unassembled WGS sequence"/>
</dbReference>
<name>A0A4R8V6L6_9MICO</name>
<dbReference type="Pfam" id="PF01663">
    <property type="entry name" value="Phosphodiest"/>
    <property type="match status" value="1"/>
</dbReference>
<proteinExistence type="predicted"/>
<organism evidence="1 2">
    <name type="scientific">Terrimesophilobacter mesophilus</name>
    <dbReference type="NCBI Taxonomy" id="433647"/>
    <lineage>
        <taxon>Bacteria</taxon>
        <taxon>Bacillati</taxon>
        <taxon>Actinomycetota</taxon>
        <taxon>Actinomycetes</taxon>
        <taxon>Micrococcales</taxon>
        <taxon>Microbacteriaceae</taxon>
        <taxon>Terrimesophilobacter</taxon>
    </lineage>
</organism>
<dbReference type="GO" id="GO:0016787">
    <property type="term" value="F:hydrolase activity"/>
    <property type="evidence" value="ECO:0007669"/>
    <property type="project" value="UniProtKB-ARBA"/>
</dbReference>
<dbReference type="OrthoDB" id="9779267at2"/>
<keyword evidence="2" id="KW-1185">Reference proteome</keyword>
<dbReference type="PANTHER" id="PTHR10151:SF120">
    <property type="entry name" value="BIS(5'-ADENOSYL)-TRIPHOSPHATASE"/>
    <property type="match status" value="1"/>
</dbReference>
<gene>
    <name evidence="1" type="ORF">E3N84_00785</name>
</gene>
<dbReference type="EMBL" id="SOFI01000003">
    <property type="protein sequence ID" value="TFB78741.1"/>
    <property type="molecule type" value="Genomic_DNA"/>
</dbReference>
<comment type="caution">
    <text evidence="1">The sequence shown here is derived from an EMBL/GenBank/DDBJ whole genome shotgun (WGS) entry which is preliminary data.</text>
</comment>
<evidence type="ECO:0000313" key="2">
    <source>
        <dbReference type="Proteomes" id="UP000298488"/>
    </source>
</evidence>
<reference evidence="1 2" key="1">
    <citation type="submission" date="2019-03" db="EMBL/GenBank/DDBJ databases">
        <title>Genomics of glacier-inhabiting Cryobacterium strains.</title>
        <authorList>
            <person name="Liu Q."/>
            <person name="Xin Y.-H."/>
        </authorList>
    </citation>
    <scope>NUCLEOTIDE SEQUENCE [LARGE SCALE GENOMIC DNA]</scope>
    <source>
        <strain evidence="1 2">CGMCC 1.10440</strain>
    </source>
</reference>
<dbReference type="Gene3D" id="3.40.720.10">
    <property type="entry name" value="Alkaline Phosphatase, subunit A"/>
    <property type="match status" value="1"/>
</dbReference>